<sequence length="240" mass="25663">MVNKLLLTGAGFLLVSASMNAARAADIVEPAVYDWTGPFIGLQGGYAWGNNDTSTENSENGPPVFSFEEDSGSLNLDGFVGGLHAGYNWQSDSLVLGVVGDIEFADLKGDTEVSINDFPLSDLEGKIDWLGSLRLRAGFAADRALLYATGGLAVGGAELSIDNNLSDADADNQETKWGWTIGGGVEYAVTDELSAFLEYRYTDLGKIDVKLDLPEGQRESEADLDFHAVRAGLSWHFNGL</sequence>
<protein>
    <submittedName>
        <fullName evidence="1">Porin family protein</fullName>
    </submittedName>
</protein>
<accession>A0ACC5RCZ0</accession>
<dbReference type="EMBL" id="JAENHL010000008">
    <property type="protein sequence ID" value="MBK1870571.1"/>
    <property type="molecule type" value="Genomic_DNA"/>
</dbReference>
<evidence type="ECO:0000313" key="2">
    <source>
        <dbReference type="Proteomes" id="UP000616151"/>
    </source>
</evidence>
<name>A0ACC5RCZ0_9HYPH</name>
<comment type="caution">
    <text evidence="1">The sequence shown here is derived from an EMBL/GenBank/DDBJ whole genome shotgun (WGS) entry which is preliminary data.</text>
</comment>
<keyword evidence="2" id="KW-1185">Reference proteome</keyword>
<gene>
    <name evidence="1" type="ORF">JHL16_29675</name>
</gene>
<evidence type="ECO:0000313" key="1">
    <source>
        <dbReference type="EMBL" id="MBK1870571.1"/>
    </source>
</evidence>
<organism evidence="1 2">
    <name type="scientific">Taklimakanibacter albus</name>
    <dbReference type="NCBI Taxonomy" id="2800327"/>
    <lineage>
        <taxon>Bacteria</taxon>
        <taxon>Pseudomonadati</taxon>
        <taxon>Pseudomonadota</taxon>
        <taxon>Alphaproteobacteria</taxon>
        <taxon>Hyphomicrobiales</taxon>
        <taxon>Aestuariivirgaceae</taxon>
        <taxon>Taklimakanibacter</taxon>
    </lineage>
</organism>
<proteinExistence type="predicted"/>
<reference evidence="1" key="1">
    <citation type="submission" date="2021-01" db="EMBL/GenBank/DDBJ databases">
        <authorList>
            <person name="Sun Q."/>
        </authorList>
    </citation>
    <scope>NUCLEOTIDE SEQUENCE</scope>
    <source>
        <strain evidence="1">YIM B02566</strain>
    </source>
</reference>
<dbReference type="Proteomes" id="UP000616151">
    <property type="component" value="Unassembled WGS sequence"/>
</dbReference>